<accession>A0A1B6DWL4</accession>
<reference evidence="1" key="1">
    <citation type="submission" date="2015-12" db="EMBL/GenBank/DDBJ databases">
        <title>De novo transcriptome assembly of four potential Pierce s Disease insect vectors from Arizona vineyards.</title>
        <authorList>
            <person name="Tassone E.E."/>
        </authorList>
    </citation>
    <scope>NUCLEOTIDE SEQUENCE</scope>
</reference>
<dbReference type="EMBL" id="GEDC01007238">
    <property type="protein sequence ID" value="JAS30060.1"/>
    <property type="molecule type" value="Transcribed_RNA"/>
</dbReference>
<dbReference type="AlphaFoldDB" id="A0A1B6DWL4"/>
<dbReference type="InterPro" id="IPR008978">
    <property type="entry name" value="HSP20-like_chaperone"/>
</dbReference>
<organism evidence="1">
    <name type="scientific">Clastoptera arizonana</name>
    <name type="common">Arizona spittle bug</name>
    <dbReference type="NCBI Taxonomy" id="38151"/>
    <lineage>
        <taxon>Eukaryota</taxon>
        <taxon>Metazoa</taxon>
        <taxon>Ecdysozoa</taxon>
        <taxon>Arthropoda</taxon>
        <taxon>Hexapoda</taxon>
        <taxon>Insecta</taxon>
        <taxon>Pterygota</taxon>
        <taxon>Neoptera</taxon>
        <taxon>Paraneoptera</taxon>
        <taxon>Hemiptera</taxon>
        <taxon>Auchenorrhyncha</taxon>
        <taxon>Cercopoidea</taxon>
        <taxon>Clastopteridae</taxon>
        <taxon>Clastoptera</taxon>
    </lineage>
</organism>
<name>A0A1B6DWL4_9HEMI</name>
<sequence>MLRSAASIFSKYTRFKSNVIKPIINFPSVRNFGETIVDISGQGHFKMKVKLHPYTQDQITIVTEGNQITLEARSGDVVESHTTYSKTESDETTTTTIQRTTSPSHNLKAYQTLILPPDTELNSVRTKFDDGDFVVTGYIRSPRGPFFLK</sequence>
<dbReference type="Gene3D" id="2.60.40.790">
    <property type="match status" value="1"/>
</dbReference>
<evidence type="ECO:0000313" key="1">
    <source>
        <dbReference type="EMBL" id="JAS30060.1"/>
    </source>
</evidence>
<gene>
    <name evidence="1" type="ORF">g.8317</name>
</gene>
<evidence type="ECO:0008006" key="2">
    <source>
        <dbReference type="Google" id="ProtNLM"/>
    </source>
</evidence>
<proteinExistence type="predicted"/>
<protein>
    <recommendedName>
        <fullName evidence="2">SHSP domain-containing protein</fullName>
    </recommendedName>
</protein>